<dbReference type="InterPro" id="IPR036237">
    <property type="entry name" value="Xyl_isomerase-like_sf"/>
</dbReference>
<name>A0A1Y6GCB6_9HYPH</name>
<dbReference type="PANTHER" id="PTHR12110:SF41">
    <property type="entry name" value="INOSOSE DEHYDRATASE"/>
    <property type="match status" value="1"/>
</dbReference>
<evidence type="ECO:0000259" key="1">
    <source>
        <dbReference type="Pfam" id="PF01261"/>
    </source>
</evidence>
<proteinExistence type="predicted"/>
<dbReference type="EMBL" id="FXWK01000002">
    <property type="protein sequence ID" value="SMQ85420.1"/>
    <property type="molecule type" value="Genomic_DNA"/>
</dbReference>
<evidence type="ECO:0000313" key="3">
    <source>
        <dbReference type="Proteomes" id="UP000194474"/>
    </source>
</evidence>
<dbReference type="SUPFAM" id="SSF51658">
    <property type="entry name" value="Xylose isomerase-like"/>
    <property type="match status" value="1"/>
</dbReference>
<keyword evidence="3" id="KW-1185">Reference proteome</keyword>
<dbReference type="Proteomes" id="UP000194474">
    <property type="component" value="Unassembled WGS sequence"/>
</dbReference>
<dbReference type="RefSeq" id="WP_086471088.1">
    <property type="nucleotide sequence ID" value="NZ_FXWK01000002.1"/>
</dbReference>
<dbReference type="InterPro" id="IPR013022">
    <property type="entry name" value="Xyl_isomerase-like_TIM-brl"/>
</dbReference>
<sequence length="288" mass="31615">MKLGINLLCLTDFVTVEHLPAIRQIKALGYDGVEVPVLSGDAAHYAWLARELDAIGLERCTTSIVPGPDVSPIADDADIRARGRQHLDWALDCAIALGAQSVGGPIHAPIGHFTGTGPTESELSYGAEVHHALAERAERNGIYLSLEHLNRFETYFLNTTAQCRDYARRVDHPACRIMYDTFHANIEDRDQVEAYEIVSPHVGVVHISENDRGIPGRGHIDFTAIMGAVRRSGYDGWVTLEAFGAGLPAIAAATRVWRPLFPDYETLFAESADFIRRTWDAAGRELAA</sequence>
<feature type="domain" description="Xylose isomerase-like TIM barrel" evidence="1">
    <location>
        <begin position="23"/>
        <end position="276"/>
    </location>
</feature>
<evidence type="ECO:0000313" key="2">
    <source>
        <dbReference type="EMBL" id="SMQ85420.1"/>
    </source>
</evidence>
<protein>
    <submittedName>
        <fullName evidence="2">D-psicose/D-tagatose/L-ribulose 3-epimerase</fullName>
    </submittedName>
</protein>
<dbReference type="AlphaFoldDB" id="A0A1Y6GCB6"/>
<dbReference type="Gene3D" id="3.20.20.150">
    <property type="entry name" value="Divalent-metal-dependent TIM barrel enzymes"/>
    <property type="match status" value="1"/>
</dbReference>
<dbReference type="OrthoDB" id="9801426at2"/>
<reference evidence="3" key="1">
    <citation type="submission" date="2017-04" db="EMBL/GenBank/DDBJ databases">
        <authorList>
            <person name="Varghese N."/>
            <person name="Submissions S."/>
        </authorList>
    </citation>
    <scope>NUCLEOTIDE SEQUENCE [LARGE SCALE GENOMIC DNA]</scope>
</reference>
<dbReference type="InterPro" id="IPR050312">
    <property type="entry name" value="IolE/XylAMocC-like"/>
</dbReference>
<accession>A0A1Y6GCB6</accession>
<dbReference type="PANTHER" id="PTHR12110">
    <property type="entry name" value="HYDROXYPYRUVATE ISOMERASE"/>
    <property type="match status" value="1"/>
</dbReference>
<dbReference type="Pfam" id="PF01261">
    <property type="entry name" value="AP_endonuc_2"/>
    <property type="match status" value="1"/>
</dbReference>
<gene>
    <name evidence="2" type="ORF">SAMN06295905_2697</name>
</gene>
<organism evidence="2 3">
    <name type="scientific">Devosia lucknowensis</name>
    <dbReference type="NCBI Taxonomy" id="1096929"/>
    <lineage>
        <taxon>Bacteria</taxon>
        <taxon>Pseudomonadati</taxon>
        <taxon>Pseudomonadota</taxon>
        <taxon>Alphaproteobacteria</taxon>
        <taxon>Hyphomicrobiales</taxon>
        <taxon>Devosiaceae</taxon>
        <taxon>Devosia</taxon>
    </lineage>
</organism>